<evidence type="ECO:0008006" key="3">
    <source>
        <dbReference type="Google" id="ProtNLM"/>
    </source>
</evidence>
<dbReference type="Proteomes" id="UP000673821">
    <property type="component" value="Unassembled WGS sequence"/>
</dbReference>
<organism evidence="1 2">
    <name type="scientific">Paraburkholderia nemoris</name>
    <dbReference type="NCBI Taxonomy" id="2793076"/>
    <lineage>
        <taxon>Bacteria</taxon>
        <taxon>Pseudomonadati</taxon>
        <taxon>Pseudomonadota</taxon>
        <taxon>Betaproteobacteria</taxon>
        <taxon>Burkholderiales</taxon>
        <taxon>Burkholderiaceae</taxon>
        <taxon>Paraburkholderia</taxon>
    </lineage>
</organism>
<dbReference type="EMBL" id="CAJNBH010000004">
    <property type="protein sequence ID" value="CAE6723812.1"/>
    <property type="molecule type" value="Genomic_DNA"/>
</dbReference>
<evidence type="ECO:0000313" key="2">
    <source>
        <dbReference type="Proteomes" id="UP000673821"/>
    </source>
</evidence>
<proteinExistence type="predicted"/>
<protein>
    <recommendedName>
        <fullName evidence="3">Transposase</fullName>
    </recommendedName>
</protein>
<comment type="caution">
    <text evidence="1">The sequence shown here is derived from an EMBL/GenBank/DDBJ whole genome shotgun (WGS) entry which is preliminary data.</text>
</comment>
<name>A0ABN7L019_9BURK</name>
<reference evidence="1 2" key="1">
    <citation type="submission" date="2021-02" db="EMBL/GenBank/DDBJ databases">
        <authorList>
            <person name="Vanwijnsberghe S."/>
        </authorList>
    </citation>
    <scope>NUCLEOTIDE SEQUENCE [LARGE SCALE GENOMIC DNA]</scope>
    <source>
        <strain evidence="1 2">R-69776</strain>
    </source>
</reference>
<sequence>MPSRIVTDQMRSYPAAKADIPELAHVKHVFGNAAARVNNSAENSRQPTRGCERQMSGFRGARRIHSFL</sequence>
<accession>A0ABN7L019</accession>
<gene>
    <name evidence="1" type="ORF">R69776_01660</name>
</gene>
<keyword evidence="2" id="KW-1185">Reference proteome</keyword>
<evidence type="ECO:0000313" key="1">
    <source>
        <dbReference type="EMBL" id="CAE6723812.1"/>
    </source>
</evidence>